<dbReference type="GO" id="GO:0015031">
    <property type="term" value="P:protein transport"/>
    <property type="evidence" value="ECO:0007669"/>
    <property type="project" value="UniProtKB-KW"/>
</dbReference>
<dbReference type="PANTHER" id="PTHR14190:SF7">
    <property type="entry name" value="VACUOLAR PROTEIN SORTING-ASSOCIATED PROTEIN 52 HOMOLOG"/>
    <property type="match status" value="1"/>
</dbReference>
<dbReference type="PANTHER" id="PTHR14190">
    <property type="entry name" value="SUPPRESSOR OF ACTIN MUTATIONS 2/VACUOLAR PROTEIN SORTING 52"/>
    <property type="match status" value="1"/>
</dbReference>
<dbReference type="GO" id="GO:0042147">
    <property type="term" value="P:retrograde transport, endosome to Golgi"/>
    <property type="evidence" value="ECO:0007669"/>
    <property type="project" value="TreeGrafter"/>
</dbReference>
<organism evidence="8">
    <name type="scientific">Arcella intermedia</name>
    <dbReference type="NCBI Taxonomy" id="1963864"/>
    <lineage>
        <taxon>Eukaryota</taxon>
        <taxon>Amoebozoa</taxon>
        <taxon>Tubulinea</taxon>
        <taxon>Elardia</taxon>
        <taxon>Arcellinida</taxon>
        <taxon>Sphaerothecina</taxon>
        <taxon>Arcellidae</taxon>
        <taxon>Arcella</taxon>
    </lineage>
</organism>
<feature type="domain" description="Vps52 C-terminal" evidence="7">
    <location>
        <begin position="257"/>
        <end position="559"/>
    </location>
</feature>
<keyword evidence="3" id="KW-0813">Transport</keyword>
<keyword evidence="5" id="KW-0333">Golgi apparatus</keyword>
<proteinExistence type="inferred from homology"/>
<evidence type="ECO:0000256" key="2">
    <source>
        <dbReference type="ARBA" id="ARBA00008180"/>
    </source>
</evidence>
<dbReference type="EMBL" id="GIBP01000977">
    <property type="protein sequence ID" value="NDV29946.1"/>
    <property type="molecule type" value="Transcribed_RNA"/>
</dbReference>
<evidence type="ECO:0008006" key="9">
    <source>
        <dbReference type="Google" id="ProtNLM"/>
    </source>
</evidence>
<dbReference type="Pfam" id="PF20655">
    <property type="entry name" value="Vps52_C"/>
    <property type="match status" value="1"/>
</dbReference>
<evidence type="ECO:0000259" key="7">
    <source>
        <dbReference type="Pfam" id="PF20655"/>
    </source>
</evidence>
<dbReference type="GO" id="GO:0006896">
    <property type="term" value="P:Golgi to vacuole transport"/>
    <property type="evidence" value="ECO:0007669"/>
    <property type="project" value="TreeGrafter"/>
</dbReference>
<accession>A0A6B2KZ04</accession>
<dbReference type="InterPro" id="IPR007258">
    <property type="entry name" value="Vps52"/>
</dbReference>
<dbReference type="AlphaFoldDB" id="A0A6B2KZ04"/>
<keyword evidence="4" id="KW-0653">Protein transport</keyword>
<evidence type="ECO:0000259" key="6">
    <source>
        <dbReference type="Pfam" id="PF04129"/>
    </source>
</evidence>
<evidence type="ECO:0000313" key="8">
    <source>
        <dbReference type="EMBL" id="NDV29946.1"/>
    </source>
</evidence>
<dbReference type="InterPro" id="IPR048361">
    <property type="entry name" value="Vps52_C"/>
</dbReference>
<feature type="domain" description="Vps52 coiled-coil" evidence="6">
    <location>
        <begin position="68"/>
        <end position="238"/>
    </location>
</feature>
<protein>
    <recommendedName>
        <fullName evidence="9">Vacuolar protein sorting-associated protein 52 homolog</fullName>
    </recommendedName>
</protein>
<dbReference type="GO" id="GO:0005829">
    <property type="term" value="C:cytosol"/>
    <property type="evidence" value="ECO:0007669"/>
    <property type="project" value="GOC"/>
</dbReference>
<evidence type="ECO:0000256" key="1">
    <source>
        <dbReference type="ARBA" id="ARBA00004601"/>
    </source>
</evidence>
<sequence length="686" mass="80300">MYDEEYFVDEEEILNSLENQESHSEQIELLLEDPVIKSAFNEGVELKEYTNRIHSNLKQLEAESLSEYMQERPNLTELYVDLTQCDKVLGAMETTLGNFQLQLASATSQIKEMQLMSKDYLTKLDNRKEVDKLLNNFLNEMTIPLNLIRTIESGKINKQWVQYLLYFDQKVDFVESADRNVMSIKEQKDTIITLTVNACMKINQWLISKMRADEKRTLDSFQRRQIALKKYTFLFKFLRKRDMTKAKEVVDAYVLTASTLYYSIFQRYCNMIETFQYDVATKNDLLGESEHSIKEFFSSRISKNRPTIFTLGKRMEILVNLDGSYSFPDVSKSKDIRYSYEQMFRATNSIFLDLVVTESAFCKDFFNHDMSDQVLGRTISLLTANLQKYLVASHDVIGSLIIQIFLHSYKFQLHQRGTRNLDSYFDNLSTNIKFRVKQVMDLHTESVREAVPMFLGSIDWKSPHYVTRRYSEFLSSVLSLKGQYSEALKGLDIEQSLRDLRAEMITLLENLGGANSEDKKNLFLINNYALVNTLCKEHNISSPETECFEKLLEGETEKYQDAQLVRYFSKLISFVKANSQKDKNNKVTVSQPSCDSKTIEGILRSFTENNYWKDSLTKINESIMQNFPNFLTGRMIWNRVLTNMFNYYSLLTDIITQYYKDLRTSDYFIPIIEMRYKIKELTSADQ</sequence>
<comment type="similarity">
    <text evidence="2">Belongs to the VPS52 family.</text>
</comment>
<dbReference type="GO" id="GO:0032456">
    <property type="term" value="P:endocytic recycling"/>
    <property type="evidence" value="ECO:0007669"/>
    <property type="project" value="TreeGrafter"/>
</dbReference>
<evidence type="ECO:0000256" key="3">
    <source>
        <dbReference type="ARBA" id="ARBA00022448"/>
    </source>
</evidence>
<dbReference type="GO" id="GO:0000938">
    <property type="term" value="C:GARP complex"/>
    <property type="evidence" value="ECO:0007669"/>
    <property type="project" value="TreeGrafter"/>
</dbReference>
<reference evidence="8" key="1">
    <citation type="journal article" date="2020" name="J. Eukaryot. Microbiol.">
        <title>De novo Sequencing, Assembly and Annotation of the Transcriptome for the Free-Living Testate Amoeba Arcella intermedia.</title>
        <authorList>
            <person name="Ribeiro G.M."/>
            <person name="Porfirio-Sousa A.L."/>
            <person name="Maurer-Alcala X.X."/>
            <person name="Katz L.A."/>
            <person name="Lahr D.J.G."/>
        </authorList>
    </citation>
    <scope>NUCLEOTIDE SEQUENCE</scope>
</reference>
<comment type="subcellular location">
    <subcellularLocation>
        <location evidence="1">Golgi apparatus</location>
        <location evidence="1">trans-Golgi network</location>
    </subcellularLocation>
</comment>
<name>A0A6B2KZ04_9EUKA</name>
<dbReference type="Pfam" id="PF04129">
    <property type="entry name" value="Vps52_CC"/>
    <property type="match status" value="1"/>
</dbReference>
<evidence type="ECO:0000256" key="5">
    <source>
        <dbReference type="ARBA" id="ARBA00023034"/>
    </source>
</evidence>
<evidence type="ECO:0000256" key="4">
    <source>
        <dbReference type="ARBA" id="ARBA00022927"/>
    </source>
</evidence>
<dbReference type="InterPro" id="IPR048319">
    <property type="entry name" value="Vps52_CC"/>
</dbReference>
<dbReference type="GO" id="GO:0019905">
    <property type="term" value="F:syntaxin binding"/>
    <property type="evidence" value="ECO:0007669"/>
    <property type="project" value="TreeGrafter"/>
</dbReference>